<dbReference type="SMART" id="SM00165">
    <property type="entry name" value="UBA"/>
    <property type="match status" value="1"/>
</dbReference>
<dbReference type="Proteomes" id="UP000054498">
    <property type="component" value="Unassembled WGS sequence"/>
</dbReference>
<evidence type="ECO:0000313" key="3">
    <source>
        <dbReference type="EMBL" id="KIZ03101.1"/>
    </source>
</evidence>
<dbReference type="RefSeq" id="XP_013902120.1">
    <property type="nucleotide sequence ID" value="XM_014046666.1"/>
</dbReference>
<feature type="region of interest" description="Disordered" evidence="1">
    <location>
        <begin position="165"/>
        <end position="193"/>
    </location>
</feature>
<dbReference type="InterPro" id="IPR015940">
    <property type="entry name" value="UBA"/>
</dbReference>
<dbReference type="CDD" id="cd14270">
    <property type="entry name" value="UBA"/>
    <property type="match status" value="1"/>
</dbReference>
<dbReference type="EMBL" id="KK100915">
    <property type="protein sequence ID" value="KIZ03101.1"/>
    <property type="molecule type" value="Genomic_DNA"/>
</dbReference>
<organism evidence="3 4">
    <name type="scientific">Monoraphidium neglectum</name>
    <dbReference type="NCBI Taxonomy" id="145388"/>
    <lineage>
        <taxon>Eukaryota</taxon>
        <taxon>Viridiplantae</taxon>
        <taxon>Chlorophyta</taxon>
        <taxon>core chlorophytes</taxon>
        <taxon>Chlorophyceae</taxon>
        <taxon>CS clade</taxon>
        <taxon>Sphaeropleales</taxon>
        <taxon>Selenastraceae</taxon>
        <taxon>Monoraphidium</taxon>
    </lineage>
</organism>
<dbReference type="InterPro" id="IPR009060">
    <property type="entry name" value="UBA-like_sf"/>
</dbReference>
<evidence type="ECO:0000256" key="1">
    <source>
        <dbReference type="SAM" id="MobiDB-lite"/>
    </source>
</evidence>
<evidence type="ECO:0000313" key="4">
    <source>
        <dbReference type="Proteomes" id="UP000054498"/>
    </source>
</evidence>
<dbReference type="OrthoDB" id="272778at2759"/>
<dbReference type="PROSITE" id="PS50030">
    <property type="entry name" value="UBA"/>
    <property type="match status" value="1"/>
</dbReference>
<dbReference type="GeneID" id="25737740"/>
<dbReference type="Pfam" id="PF00627">
    <property type="entry name" value="UBA"/>
    <property type="match status" value="1"/>
</dbReference>
<evidence type="ECO:0000259" key="2">
    <source>
        <dbReference type="PROSITE" id="PS50030"/>
    </source>
</evidence>
<protein>
    <recommendedName>
        <fullName evidence="2">UBA domain-containing protein</fullName>
    </recommendedName>
</protein>
<gene>
    <name evidence="3" type="ORF">MNEG_4863</name>
</gene>
<dbReference type="KEGG" id="mng:MNEG_4863"/>
<dbReference type="STRING" id="145388.A0A0D2NCM8"/>
<proteinExistence type="predicted"/>
<accession>A0A0D2NCM8</accession>
<reference evidence="3 4" key="1">
    <citation type="journal article" date="2013" name="BMC Genomics">
        <title>Reconstruction of the lipid metabolism for the microalga Monoraphidium neglectum from its genome sequence reveals characteristics suitable for biofuel production.</title>
        <authorList>
            <person name="Bogen C."/>
            <person name="Al-Dilaimi A."/>
            <person name="Albersmeier A."/>
            <person name="Wichmann J."/>
            <person name="Grundmann M."/>
            <person name="Rupp O."/>
            <person name="Lauersen K.J."/>
            <person name="Blifernez-Klassen O."/>
            <person name="Kalinowski J."/>
            <person name="Goesmann A."/>
            <person name="Mussgnug J.H."/>
            <person name="Kruse O."/>
        </authorList>
    </citation>
    <scope>NUCLEOTIDE SEQUENCE [LARGE SCALE GENOMIC DNA]</scope>
    <source>
        <strain evidence="3 4">SAG 48.87</strain>
    </source>
</reference>
<keyword evidence="4" id="KW-1185">Reference proteome</keyword>
<name>A0A0D2NCM8_9CHLO</name>
<feature type="domain" description="UBA" evidence="2">
    <location>
        <begin position="189"/>
        <end position="228"/>
    </location>
</feature>
<dbReference type="AlphaFoldDB" id="A0A0D2NCM8"/>
<sequence>MYQFRLIERQLGSTKYGSYAASVTGLSYILQLAAARLLRLHAAAPLLPVPVPLVLASFVPFALDVPATSSFSMLGVTCSEKAFVYLSGLQLLLAVGRRGLLASALCVAAGVLHRANFLGLRKLQLPQPLVRALSQAFGPLLGDGTGGAVVMLPSAAAARQHGAGFARGPDLGRGGARRAPQAPAGPPPEPSPEALAMLVGMGFEQSRAAAALQRTHNDVQAAIAQLVG</sequence>
<dbReference type="SUPFAM" id="SSF46934">
    <property type="entry name" value="UBA-like"/>
    <property type="match status" value="1"/>
</dbReference>
<dbReference type="Gene3D" id="1.10.8.10">
    <property type="entry name" value="DNA helicase RuvA subunit, C-terminal domain"/>
    <property type="match status" value="1"/>
</dbReference>